<dbReference type="AlphaFoldDB" id="A0A392SHY7"/>
<accession>A0A392SHY7</accession>
<organism evidence="1 2">
    <name type="scientific">Trifolium medium</name>
    <dbReference type="NCBI Taxonomy" id="97028"/>
    <lineage>
        <taxon>Eukaryota</taxon>
        <taxon>Viridiplantae</taxon>
        <taxon>Streptophyta</taxon>
        <taxon>Embryophyta</taxon>
        <taxon>Tracheophyta</taxon>
        <taxon>Spermatophyta</taxon>
        <taxon>Magnoliopsida</taxon>
        <taxon>eudicotyledons</taxon>
        <taxon>Gunneridae</taxon>
        <taxon>Pentapetalae</taxon>
        <taxon>rosids</taxon>
        <taxon>fabids</taxon>
        <taxon>Fabales</taxon>
        <taxon>Fabaceae</taxon>
        <taxon>Papilionoideae</taxon>
        <taxon>50 kb inversion clade</taxon>
        <taxon>NPAAA clade</taxon>
        <taxon>Hologalegina</taxon>
        <taxon>IRL clade</taxon>
        <taxon>Trifolieae</taxon>
        <taxon>Trifolium</taxon>
    </lineage>
</organism>
<keyword evidence="2" id="KW-1185">Reference proteome</keyword>
<protein>
    <submittedName>
        <fullName evidence="1">Uncharacterized protein</fullName>
    </submittedName>
</protein>
<dbReference type="Proteomes" id="UP000265520">
    <property type="component" value="Unassembled WGS sequence"/>
</dbReference>
<proteinExistence type="predicted"/>
<feature type="non-terminal residue" evidence="1">
    <location>
        <position position="1"/>
    </location>
</feature>
<dbReference type="EMBL" id="LXQA010372895">
    <property type="protein sequence ID" value="MCI47476.1"/>
    <property type="molecule type" value="Genomic_DNA"/>
</dbReference>
<name>A0A392SHY7_9FABA</name>
<evidence type="ECO:0000313" key="1">
    <source>
        <dbReference type="EMBL" id="MCI47476.1"/>
    </source>
</evidence>
<comment type="caution">
    <text evidence="1">The sequence shown here is derived from an EMBL/GenBank/DDBJ whole genome shotgun (WGS) entry which is preliminary data.</text>
</comment>
<evidence type="ECO:0000313" key="2">
    <source>
        <dbReference type="Proteomes" id="UP000265520"/>
    </source>
</evidence>
<reference evidence="1 2" key="1">
    <citation type="journal article" date="2018" name="Front. Plant Sci.">
        <title>Red Clover (Trifolium pratense) and Zigzag Clover (T. medium) - A Picture of Genomic Similarities and Differences.</title>
        <authorList>
            <person name="Dluhosova J."/>
            <person name="Istvanek J."/>
            <person name="Nedelnik J."/>
            <person name="Repkova J."/>
        </authorList>
    </citation>
    <scope>NUCLEOTIDE SEQUENCE [LARGE SCALE GENOMIC DNA]</scope>
    <source>
        <strain evidence="2">cv. 10/8</strain>
        <tissue evidence="1">Leaf</tissue>
    </source>
</reference>
<sequence length="51" mass="5522">AKLEAQHPSLGLLAKLESCILAERDRSSLSEKLAASRQDPENFLFCLAGGH</sequence>